<evidence type="ECO:0000256" key="1">
    <source>
        <dbReference type="SAM" id="MobiDB-lite"/>
    </source>
</evidence>
<feature type="region of interest" description="Disordered" evidence="1">
    <location>
        <begin position="318"/>
        <end position="342"/>
    </location>
</feature>
<accession>A0A8H8CIC3</accession>
<organism evidence="2">
    <name type="scientific">Psilocybe cubensis</name>
    <name type="common">Psychedelic mushroom</name>
    <name type="synonym">Stropharia cubensis</name>
    <dbReference type="NCBI Taxonomy" id="181762"/>
    <lineage>
        <taxon>Eukaryota</taxon>
        <taxon>Fungi</taxon>
        <taxon>Dikarya</taxon>
        <taxon>Basidiomycota</taxon>
        <taxon>Agaricomycotina</taxon>
        <taxon>Agaricomycetes</taxon>
        <taxon>Agaricomycetidae</taxon>
        <taxon>Agaricales</taxon>
        <taxon>Agaricineae</taxon>
        <taxon>Strophariaceae</taxon>
        <taxon>Psilocybe</taxon>
    </lineage>
</organism>
<proteinExistence type="predicted"/>
<sequence>MAQFQEESLVIPSNTFLPGYISSMFESESAPESLLDQLLAEESEVYISPHQFQYGTSTVAALSHSPTPLSMLFAGFDGQNMGTSEFASPHTLPSASATHASIFHPATEEEPQSSDARYSPYPYTEEELLGQNVLFQSRTHASPPAHSESGWDILPQDSLWPTNSAPVLRSNYPSWFMQALAFPGTNEDLGSMPGPSASYGTEEAYATANEGQSSIHDRSPFTPVSPFANSTNQYGNQYQTFSNTIGEGLGIHNIRSTGEQQTVEDECSGDYPVEHNHSERNTHGRVFQSGLYSQNNASEWLPGAYESLEEEVPHTNAGTWTDESIAPEQPAPSISQVQGHIPSCMGGLGVSVTRERKRRKDRGFRFVNLAAS</sequence>
<gene>
    <name evidence="2" type="ORF">JR316_008140</name>
</gene>
<dbReference type="EMBL" id="JAFIQS010000008">
    <property type="protein sequence ID" value="KAG5166070.1"/>
    <property type="molecule type" value="Genomic_DNA"/>
</dbReference>
<comment type="caution">
    <text evidence="2">The sequence shown here is derived from an EMBL/GenBank/DDBJ whole genome shotgun (WGS) entry which is preliminary data.</text>
</comment>
<reference evidence="2" key="1">
    <citation type="submission" date="2021-02" db="EMBL/GenBank/DDBJ databases">
        <title>Psilocybe cubensis genome.</title>
        <authorList>
            <person name="Mckernan K.J."/>
            <person name="Crawford S."/>
            <person name="Trippe A."/>
            <person name="Kane L.T."/>
            <person name="Mclaughlin S."/>
        </authorList>
    </citation>
    <scope>NUCLEOTIDE SEQUENCE [LARGE SCALE GENOMIC DNA]</scope>
    <source>
        <strain evidence="2">MGC-MH-2018</strain>
    </source>
</reference>
<evidence type="ECO:0000313" key="2">
    <source>
        <dbReference type="EMBL" id="KAG5166070.1"/>
    </source>
</evidence>
<name>A0A8H8CIC3_PSICU</name>
<dbReference type="AlphaFoldDB" id="A0A8H8CIC3"/>
<protein>
    <submittedName>
        <fullName evidence="2">Uncharacterized protein</fullName>
    </submittedName>
</protein>